<evidence type="ECO:0000256" key="2">
    <source>
        <dbReference type="ARBA" id="ARBA00023180"/>
    </source>
</evidence>
<dbReference type="Gene3D" id="3.40.50.300">
    <property type="entry name" value="P-loop containing nucleotide triphosphate hydrolases"/>
    <property type="match status" value="1"/>
</dbReference>
<gene>
    <name evidence="4" type="ORF">GGQ59_000691</name>
</gene>
<dbReference type="AlphaFoldDB" id="A0A840I1N2"/>
<dbReference type="RefSeq" id="WP_183815826.1">
    <property type="nucleotide sequence ID" value="NZ_JACHOB010000001.1"/>
</dbReference>
<dbReference type="EMBL" id="JACHOB010000001">
    <property type="protein sequence ID" value="MBB4658191.1"/>
    <property type="molecule type" value="Genomic_DNA"/>
</dbReference>
<keyword evidence="2" id="KW-0325">Glycoprotein</keyword>
<dbReference type="InterPro" id="IPR000863">
    <property type="entry name" value="Sulfotransferase_dom"/>
</dbReference>
<dbReference type="PANTHER" id="PTHR10605:SF56">
    <property type="entry name" value="BIFUNCTIONAL HEPARAN SULFATE N-DEACETYLASE_N-SULFOTRANSFERASE"/>
    <property type="match status" value="1"/>
</dbReference>
<evidence type="ECO:0000256" key="1">
    <source>
        <dbReference type="ARBA" id="ARBA00022679"/>
    </source>
</evidence>
<protein>
    <recommendedName>
        <fullName evidence="3">Sulfotransferase domain-containing protein</fullName>
    </recommendedName>
</protein>
<evidence type="ECO:0000313" key="5">
    <source>
        <dbReference type="Proteomes" id="UP000563524"/>
    </source>
</evidence>
<reference evidence="4 5" key="1">
    <citation type="submission" date="2020-08" db="EMBL/GenBank/DDBJ databases">
        <title>Genomic Encyclopedia of Type Strains, Phase IV (KMG-IV): sequencing the most valuable type-strain genomes for metagenomic binning, comparative biology and taxonomic classification.</title>
        <authorList>
            <person name="Goeker M."/>
        </authorList>
    </citation>
    <scope>NUCLEOTIDE SEQUENCE [LARGE SCALE GENOMIC DNA]</scope>
    <source>
        <strain evidence="4 5">DSM 102850</strain>
    </source>
</reference>
<feature type="domain" description="Sulfotransferase" evidence="3">
    <location>
        <begin position="12"/>
        <end position="187"/>
    </location>
</feature>
<evidence type="ECO:0000259" key="3">
    <source>
        <dbReference type="Pfam" id="PF00685"/>
    </source>
</evidence>
<dbReference type="InterPro" id="IPR037359">
    <property type="entry name" value="NST/OST"/>
</dbReference>
<proteinExistence type="predicted"/>
<keyword evidence="5" id="KW-1185">Reference proteome</keyword>
<organism evidence="4 5">
    <name type="scientific">Parvularcula dongshanensis</name>
    <dbReference type="NCBI Taxonomy" id="1173995"/>
    <lineage>
        <taxon>Bacteria</taxon>
        <taxon>Pseudomonadati</taxon>
        <taxon>Pseudomonadota</taxon>
        <taxon>Alphaproteobacteria</taxon>
        <taxon>Parvularculales</taxon>
        <taxon>Parvularculaceae</taxon>
        <taxon>Parvularcula</taxon>
    </lineage>
</organism>
<name>A0A840I1N2_9PROT</name>
<accession>A0A840I1N2</accession>
<sequence>MEPNHPAEGRLPDFVVIGAMKGGTTTLHVLLGQHPEVFTTAEKELEFFQDRGNWHRGEAWYRQQFRTARRVCGESSPGYAMWPRVTDVPERMRALVPDAKLIYCVRDPVARAVSHYKHRLAAGVERRAPDEALTDPIYVDPGRYHAQMLRYFEAGWHEDAIHLVQSERLRTERPQVLADLFGLLGVDPGAALEAQGRDLHASRHKRVPTPLGRTVKRRTRAFRERLPWSLRSHVEFALLYPLSRPMPKVVIAEATRERLKEAFAPEAEKLRRETGLRLEGWSV</sequence>
<dbReference type="GO" id="GO:0008146">
    <property type="term" value="F:sulfotransferase activity"/>
    <property type="evidence" value="ECO:0007669"/>
    <property type="project" value="InterPro"/>
</dbReference>
<evidence type="ECO:0000313" key="4">
    <source>
        <dbReference type="EMBL" id="MBB4658191.1"/>
    </source>
</evidence>
<dbReference type="PANTHER" id="PTHR10605">
    <property type="entry name" value="HEPARAN SULFATE SULFOTRANSFERASE"/>
    <property type="match status" value="1"/>
</dbReference>
<dbReference type="SUPFAM" id="SSF52540">
    <property type="entry name" value="P-loop containing nucleoside triphosphate hydrolases"/>
    <property type="match status" value="1"/>
</dbReference>
<dbReference type="InterPro" id="IPR027417">
    <property type="entry name" value="P-loop_NTPase"/>
</dbReference>
<dbReference type="Pfam" id="PF00685">
    <property type="entry name" value="Sulfotransfer_1"/>
    <property type="match status" value="1"/>
</dbReference>
<keyword evidence="1" id="KW-0808">Transferase</keyword>
<comment type="caution">
    <text evidence="4">The sequence shown here is derived from an EMBL/GenBank/DDBJ whole genome shotgun (WGS) entry which is preliminary data.</text>
</comment>
<dbReference type="Proteomes" id="UP000563524">
    <property type="component" value="Unassembled WGS sequence"/>
</dbReference>